<protein>
    <submittedName>
        <fullName evidence="1">Uncharacterized protein</fullName>
    </submittedName>
</protein>
<reference evidence="2" key="1">
    <citation type="journal article" date="2016" name="Nature">
        <title>Genome evolution in the allotetraploid frog Xenopus laevis.</title>
        <authorList>
            <person name="Session A.M."/>
            <person name="Uno Y."/>
            <person name="Kwon T."/>
            <person name="Chapman J.A."/>
            <person name="Toyoda A."/>
            <person name="Takahashi S."/>
            <person name="Fukui A."/>
            <person name="Hikosaka A."/>
            <person name="Suzuki A."/>
            <person name="Kondo M."/>
            <person name="van Heeringen S.J."/>
            <person name="Quigley I."/>
            <person name="Heinz S."/>
            <person name="Ogino H."/>
            <person name="Ochi H."/>
            <person name="Hellsten U."/>
            <person name="Lyons J.B."/>
            <person name="Simakov O."/>
            <person name="Putnam N."/>
            <person name="Stites J."/>
            <person name="Kuroki Y."/>
            <person name="Tanaka T."/>
            <person name="Michiue T."/>
            <person name="Watanabe M."/>
            <person name="Bogdanovic O."/>
            <person name="Lister R."/>
            <person name="Georgiou G."/>
            <person name="Paranjpe S.S."/>
            <person name="van Kruijsbergen I."/>
            <person name="Shu S."/>
            <person name="Carlson J."/>
            <person name="Kinoshita T."/>
            <person name="Ohta Y."/>
            <person name="Mawaribuchi S."/>
            <person name="Jenkins J."/>
            <person name="Grimwood J."/>
            <person name="Schmutz J."/>
            <person name="Mitros T."/>
            <person name="Mozaffari S.V."/>
            <person name="Suzuki Y."/>
            <person name="Haramoto Y."/>
            <person name="Yamamoto T.S."/>
            <person name="Takagi C."/>
            <person name="Heald R."/>
            <person name="Miller K."/>
            <person name="Haudenschild C."/>
            <person name="Kitzman J."/>
            <person name="Nakayama T."/>
            <person name="Izutsu Y."/>
            <person name="Robert J."/>
            <person name="Fortriede J."/>
            <person name="Burns K."/>
            <person name="Lotay V."/>
            <person name="Karimi K."/>
            <person name="Yasuoka Y."/>
            <person name="Dichmann D.S."/>
            <person name="Flajnik M.F."/>
            <person name="Houston D.W."/>
            <person name="Shendure J."/>
            <person name="DuPasquier L."/>
            <person name="Vize P.D."/>
            <person name="Zorn A.M."/>
            <person name="Ito M."/>
            <person name="Marcotte E.M."/>
            <person name="Wallingford J.B."/>
            <person name="Ito Y."/>
            <person name="Asashima M."/>
            <person name="Ueno N."/>
            <person name="Matsuda Y."/>
            <person name="Veenstra G.J."/>
            <person name="Fujiyama A."/>
            <person name="Harland R.M."/>
            <person name="Taira M."/>
            <person name="Rokhsar D.S."/>
        </authorList>
    </citation>
    <scope>NUCLEOTIDE SEQUENCE [LARGE SCALE GENOMIC DNA]</scope>
    <source>
        <strain evidence="2">J</strain>
    </source>
</reference>
<dbReference type="EMBL" id="CM004483">
    <property type="protein sequence ID" value="OCT60430.1"/>
    <property type="molecule type" value="Genomic_DNA"/>
</dbReference>
<organism evidence="1 2">
    <name type="scientific">Xenopus laevis</name>
    <name type="common">African clawed frog</name>
    <dbReference type="NCBI Taxonomy" id="8355"/>
    <lineage>
        <taxon>Eukaryota</taxon>
        <taxon>Metazoa</taxon>
        <taxon>Chordata</taxon>
        <taxon>Craniata</taxon>
        <taxon>Vertebrata</taxon>
        <taxon>Euteleostomi</taxon>
        <taxon>Amphibia</taxon>
        <taxon>Batrachia</taxon>
        <taxon>Anura</taxon>
        <taxon>Pipoidea</taxon>
        <taxon>Pipidae</taxon>
        <taxon>Xenopodinae</taxon>
        <taxon>Xenopus</taxon>
        <taxon>Xenopus</taxon>
    </lineage>
</organism>
<gene>
    <name evidence="1" type="ORF">XELAEV_18046453mg</name>
</gene>
<dbReference type="Proteomes" id="UP000694892">
    <property type="component" value="Chromosome 9_10S"/>
</dbReference>
<dbReference type="AlphaFoldDB" id="A0A974BTB1"/>
<sequence length="94" mass="10356">MPCTHVSPSTDPSANPLPPSFFPSTFCGGIKGKLLLKCKFFSCDIKATCHKQRHSIYLAGKVAARWMCCITTWCMYSFQTGEGYSALKGITILK</sequence>
<evidence type="ECO:0000313" key="2">
    <source>
        <dbReference type="Proteomes" id="UP000694892"/>
    </source>
</evidence>
<name>A0A974BTB1_XENLA</name>
<evidence type="ECO:0000313" key="1">
    <source>
        <dbReference type="EMBL" id="OCT60430.1"/>
    </source>
</evidence>
<proteinExistence type="predicted"/>
<accession>A0A974BTB1</accession>